<evidence type="ECO:0000256" key="1">
    <source>
        <dbReference type="SAM" id="MobiDB-lite"/>
    </source>
</evidence>
<dbReference type="PANTHER" id="PTHR44464:SF1">
    <property type="entry name" value="WD REPEAT-CONTAINING PROTEIN 17"/>
    <property type="match status" value="1"/>
</dbReference>
<accession>A0A8J4BIY9</accession>
<proteinExistence type="predicted"/>
<dbReference type="EMBL" id="BNCO01000050">
    <property type="protein sequence ID" value="GIL62269.1"/>
    <property type="molecule type" value="Genomic_DNA"/>
</dbReference>
<name>A0A8J4BIY9_9CHLO</name>
<dbReference type="PANTHER" id="PTHR44464">
    <property type="entry name" value="WD REPEAT-CONTAINING PROTEIN 17"/>
    <property type="match status" value="1"/>
</dbReference>
<keyword evidence="3" id="KW-1185">Reference proteome</keyword>
<feature type="region of interest" description="Disordered" evidence="1">
    <location>
        <begin position="22"/>
        <end position="53"/>
    </location>
</feature>
<reference evidence="2" key="1">
    <citation type="journal article" date="2021" name="Proc. Natl. Acad. Sci. U.S.A.">
        <title>Three genomes in the algal genus Volvox reveal the fate of a haploid sex-determining region after a transition to homothallism.</title>
        <authorList>
            <person name="Yamamoto K."/>
            <person name="Hamaji T."/>
            <person name="Kawai-Toyooka H."/>
            <person name="Matsuzaki R."/>
            <person name="Takahashi F."/>
            <person name="Nishimura Y."/>
            <person name="Kawachi M."/>
            <person name="Noguchi H."/>
            <person name="Minakuchi Y."/>
            <person name="Umen J.G."/>
            <person name="Toyoda A."/>
            <person name="Nozaki H."/>
        </authorList>
    </citation>
    <scope>NUCLEOTIDE SEQUENCE</scope>
    <source>
        <strain evidence="2">NIES-3780</strain>
    </source>
</reference>
<evidence type="ECO:0000313" key="2">
    <source>
        <dbReference type="EMBL" id="GIL62269.1"/>
    </source>
</evidence>
<dbReference type="Proteomes" id="UP000747399">
    <property type="component" value="Unassembled WGS sequence"/>
</dbReference>
<gene>
    <name evidence="2" type="ORF">Vafri_16560</name>
</gene>
<organism evidence="2 3">
    <name type="scientific">Volvox africanus</name>
    <dbReference type="NCBI Taxonomy" id="51714"/>
    <lineage>
        <taxon>Eukaryota</taxon>
        <taxon>Viridiplantae</taxon>
        <taxon>Chlorophyta</taxon>
        <taxon>core chlorophytes</taxon>
        <taxon>Chlorophyceae</taxon>
        <taxon>CS clade</taxon>
        <taxon>Chlamydomonadales</taxon>
        <taxon>Volvocaceae</taxon>
        <taxon>Volvox</taxon>
    </lineage>
</organism>
<sequence length="197" mass="19305">MLQGMLQARLAKLESRLPLAHLSSTPISPGARSVRSALQGGGGGAEGVMSPSASSSSLLSRRIGSTSFNNSVRLSSLELGASSGRFSVALSALQPAVAAAAAAGGGGGGGSGGAAATLVDLARGPVVVAAAHVPTRSSSSMVASGGLPMSAVSGVAIRGAAVQLDDRTTWLSLSEALALRRVMLYSPLGSGRLLLVT</sequence>
<evidence type="ECO:0000313" key="3">
    <source>
        <dbReference type="Proteomes" id="UP000747399"/>
    </source>
</evidence>
<protein>
    <submittedName>
        <fullName evidence="2">Uncharacterized protein</fullName>
    </submittedName>
</protein>
<dbReference type="AlphaFoldDB" id="A0A8J4BIY9"/>
<comment type="caution">
    <text evidence="2">The sequence shown here is derived from an EMBL/GenBank/DDBJ whole genome shotgun (WGS) entry which is preliminary data.</text>
</comment>